<evidence type="ECO:0008006" key="3">
    <source>
        <dbReference type="Google" id="ProtNLM"/>
    </source>
</evidence>
<accession>A0ABU1Y9Q4</accession>
<proteinExistence type="predicted"/>
<protein>
    <recommendedName>
        <fullName evidence="3">AAA-ATPase-like domain-containing protein</fullName>
    </recommendedName>
</protein>
<comment type="caution">
    <text evidence="1">The sequence shown here is derived from an EMBL/GenBank/DDBJ whole genome shotgun (WGS) entry which is preliminary data.</text>
</comment>
<sequence>MKEGYVIRDQPDRADLHNVSAELYSVPTRYGKQSMLNCLILMS</sequence>
<gene>
    <name evidence="1" type="ORF">J2W48_002913</name>
</gene>
<keyword evidence="2" id="KW-1185">Reference proteome</keyword>
<evidence type="ECO:0000313" key="1">
    <source>
        <dbReference type="EMBL" id="MDR7210962.1"/>
    </source>
</evidence>
<dbReference type="Proteomes" id="UP001269081">
    <property type="component" value="Unassembled WGS sequence"/>
</dbReference>
<reference evidence="1 2" key="1">
    <citation type="submission" date="2023-07" db="EMBL/GenBank/DDBJ databases">
        <title>Sorghum-associated microbial communities from plants grown in Nebraska, USA.</title>
        <authorList>
            <person name="Schachtman D."/>
        </authorList>
    </citation>
    <scope>NUCLEOTIDE SEQUENCE [LARGE SCALE GENOMIC DNA]</scope>
    <source>
        <strain evidence="1 2">4129</strain>
    </source>
</reference>
<dbReference type="EMBL" id="JAVDWQ010000009">
    <property type="protein sequence ID" value="MDR7210962.1"/>
    <property type="molecule type" value="Genomic_DNA"/>
</dbReference>
<name>A0ABU1Y9Q4_9FLAO</name>
<evidence type="ECO:0000313" key="2">
    <source>
        <dbReference type="Proteomes" id="UP001269081"/>
    </source>
</evidence>
<organism evidence="1 2">
    <name type="scientific">Flavobacterium piscis</name>
    <dbReference type="NCBI Taxonomy" id="1114874"/>
    <lineage>
        <taxon>Bacteria</taxon>
        <taxon>Pseudomonadati</taxon>
        <taxon>Bacteroidota</taxon>
        <taxon>Flavobacteriia</taxon>
        <taxon>Flavobacteriales</taxon>
        <taxon>Flavobacteriaceae</taxon>
        <taxon>Flavobacterium</taxon>
    </lineage>
</organism>